<evidence type="ECO:0000256" key="5">
    <source>
        <dbReference type="ARBA" id="ARBA00022840"/>
    </source>
</evidence>
<reference evidence="11 12" key="1">
    <citation type="journal article" date="2010" name="J. Bacteriol.">
        <title>Complete genome sequence of the thermophilic, obligately chemolithoautotrophic hydrogen-oxidizing bacterium Hydrogenobacter thermophilus TK-6.</title>
        <authorList>
            <person name="Arai H."/>
            <person name="Kanbe H."/>
            <person name="Ishii M."/>
            <person name="Igarashi Y."/>
        </authorList>
    </citation>
    <scope>NUCLEOTIDE SEQUENCE [LARGE SCALE GENOMIC DNA]</scope>
    <source>
        <strain evidence="12">DSM 6534 / IAM 12695 / TK-6 [Tokyo]</strain>
    </source>
</reference>
<dbReference type="OrthoDB" id="9804504at2"/>
<name>D3DGF9_HYDTT</name>
<dbReference type="InterPro" id="IPR024951">
    <property type="entry name" value="Sulfurylase_cat_dom"/>
</dbReference>
<dbReference type="STRING" id="608538.HTH_0447"/>
<dbReference type="eggNOG" id="COG2046">
    <property type="taxonomic scope" value="Bacteria"/>
</dbReference>
<dbReference type="Gene3D" id="3.10.400.10">
    <property type="entry name" value="Sulfate adenylyltransferase"/>
    <property type="match status" value="1"/>
</dbReference>
<dbReference type="SUPFAM" id="SSF88697">
    <property type="entry name" value="PUA domain-like"/>
    <property type="match status" value="1"/>
</dbReference>
<dbReference type="Gene3D" id="3.40.50.620">
    <property type="entry name" value="HUPs"/>
    <property type="match status" value="1"/>
</dbReference>
<dbReference type="InterPro" id="IPR020792">
    <property type="entry name" value="SO4_adenylyltransferase_pro"/>
</dbReference>
<keyword evidence="2 8" id="KW-0808">Transferase</keyword>
<dbReference type="InterPro" id="IPR002650">
    <property type="entry name" value="Sulphate_adenylyltransferase"/>
</dbReference>
<dbReference type="EMBL" id="AP011112">
    <property type="protein sequence ID" value="BAI68911.1"/>
    <property type="molecule type" value="Genomic_DNA"/>
</dbReference>
<feature type="domain" description="ATP-sulfurylase PUA-like" evidence="10">
    <location>
        <begin position="4"/>
        <end position="155"/>
    </location>
</feature>
<evidence type="ECO:0000256" key="1">
    <source>
        <dbReference type="ARBA" id="ARBA00005048"/>
    </source>
</evidence>
<dbReference type="Pfam" id="PF14306">
    <property type="entry name" value="PUA_2"/>
    <property type="match status" value="1"/>
</dbReference>
<sequence>MLLPHGGELVNRVVPERERAKVLEEAKSYPSLVVDTDALLDIENIAVGVFSPLKGFMTHEELLSVAYHMSLPGGVVWSLPVLLQLREKPEVDGRVALKDTSGRIKAIVDVKEVYRIDLPLIAKLVWGTESEEHPGVKLFYSKGEWAVGGDVWLLEKVEFPFRDWILTPEETRKIFEYRGWKTVVGFQTRNAPHRAHEYLQRIGLEVADGLFVNPVLGWRKSDDFDPLTVLEAYEYLINSYYPKNRVLLSGLATAMRYAGPREAVFHAIVRKNFGCTHFIVGRDHAGVGDFYDPYEAHRIFDRLPEDIGIEIIKVSAVFYCRSCDCIASEKSCGHEENQRVYVSMTKIRNMLREGKFPPEEMIRRDVAELLIKRRTKSLTNVHS</sequence>
<dbReference type="GO" id="GO:0004781">
    <property type="term" value="F:sulfate adenylyltransferase (ATP) activity"/>
    <property type="evidence" value="ECO:0007669"/>
    <property type="project" value="UniProtKB-UniRule"/>
</dbReference>
<keyword evidence="12" id="KW-1185">Reference proteome</keyword>
<dbReference type="GO" id="GO:0000103">
    <property type="term" value="P:sulfate assimilation"/>
    <property type="evidence" value="ECO:0007669"/>
    <property type="project" value="UniProtKB-UniRule"/>
</dbReference>
<evidence type="ECO:0000256" key="7">
    <source>
        <dbReference type="ARBA" id="ARBA00049370"/>
    </source>
</evidence>
<dbReference type="EC" id="2.7.7.4" evidence="8"/>
<dbReference type="KEGG" id="hth:HTH_0447"/>
<dbReference type="AlphaFoldDB" id="D3DGF9"/>
<dbReference type="Proteomes" id="UP000002574">
    <property type="component" value="Chromosome"/>
</dbReference>
<evidence type="ECO:0000256" key="8">
    <source>
        <dbReference type="HAMAP-Rule" id="MF_00066"/>
    </source>
</evidence>
<protein>
    <recommendedName>
        <fullName evidence="8">Sulfate adenylyltransferase</fullName>
        <ecNumber evidence="8">2.7.7.4</ecNumber>
    </recommendedName>
    <alternativeName>
        <fullName evidence="8">ATP-sulfurylase</fullName>
    </alternativeName>
    <alternativeName>
        <fullName evidence="8">Sulfate adenylate transferase</fullName>
        <shortName evidence="8">SAT</shortName>
    </alternativeName>
</protein>
<evidence type="ECO:0000256" key="3">
    <source>
        <dbReference type="ARBA" id="ARBA00022695"/>
    </source>
</evidence>
<keyword evidence="4 8" id="KW-0547">Nucleotide-binding</keyword>
<dbReference type="NCBIfam" id="NF003166">
    <property type="entry name" value="PRK04149.1"/>
    <property type="match status" value="1"/>
</dbReference>
<dbReference type="InterPro" id="IPR015947">
    <property type="entry name" value="PUA-like_sf"/>
</dbReference>
<evidence type="ECO:0000313" key="12">
    <source>
        <dbReference type="Proteomes" id="UP000002574"/>
    </source>
</evidence>
<gene>
    <name evidence="8" type="primary">sat</name>
    <name evidence="11" type="ordered locus">HTH_0447</name>
</gene>
<dbReference type="PANTHER" id="PTHR43509">
    <property type="match status" value="1"/>
</dbReference>
<dbReference type="InterPro" id="IPR014729">
    <property type="entry name" value="Rossmann-like_a/b/a_fold"/>
</dbReference>
<evidence type="ECO:0000259" key="10">
    <source>
        <dbReference type="Pfam" id="PF14306"/>
    </source>
</evidence>
<dbReference type="KEGG" id="hte:Hydth_0445"/>
<proteinExistence type="inferred from homology"/>
<feature type="domain" description="Sulphate adenylyltransferase catalytic" evidence="9">
    <location>
        <begin position="164"/>
        <end position="372"/>
    </location>
</feature>
<dbReference type="UniPathway" id="UPA00140">
    <property type="reaction ID" value="UER00204"/>
</dbReference>
<accession>D3DGF9</accession>
<dbReference type="Pfam" id="PF01747">
    <property type="entry name" value="ATP-sulfurylase"/>
    <property type="match status" value="1"/>
</dbReference>
<evidence type="ECO:0000256" key="6">
    <source>
        <dbReference type="ARBA" id="ARBA00037980"/>
    </source>
</evidence>
<dbReference type="NCBIfam" id="TIGR00339">
    <property type="entry name" value="sopT"/>
    <property type="match status" value="1"/>
</dbReference>
<evidence type="ECO:0000256" key="2">
    <source>
        <dbReference type="ARBA" id="ARBA00022679"/>
    </source>
</evidence>
<dbReference type="CDD" id="cd00517">
    <property type="entry name" value="ATPS"/>
    <property type="match status" value="1"/>
</dbReference>
<dbReference type="GO" id="GO:0005524">
    <property type="term" value="F:ATP binding"/>
    <property type="evidence" value="ECO:0007669"/>
    <property type="project" value="UniProtKB-KW"/>
</dbReference>
<comment type="pathway">
    <text evidence="1 8">Sulfur metabolism; hydrogen sulfide biosynthesis; sulfite from sulfate: step 1/3.</text>
</comment>
<dbReference type="SUPFAM" id="SSF52374">
    <property type="entry name" value="Nucleotidylyl transferase"/>
    <property type="match status" value="1"/>
</dbReference>
<dbReference type="PATRIC" id="fig|608538.5.peg.451"/>
<comment type="catalytic activity">
    <reaction evidence="7 8">
        <text>sulfate + ATP + H(+) = adenosine 5'-phosphosulfate + diphosphate</text>
        <dbReference type="Rhea" id="RHEA:18133"/>
        <dbReference type="ChEBI" id="CHEBI:15378"/>
        <dbReference type="ChEBI" id="CHEBI:16189"/>
        <dbReference type="ChEBI" id="CHEBI:30616"/>
        <dbReference type="ChEBI" id="CHEBI:33019"/>
        <dbReference type="ChEBI" id="CHEBI:58243"/>
        <dbReference type="EC" id="2.7.7.4"/>
    </reaction>
</comment>
<organism evidence="11 12">
    <name type="scientific">Hydrogenobacter thermophilus (strain DSM 6534 / IAM 12695 / TK-6)</name>
    <dbReference type="NCBI Taxonomy" id="608538"/>
    <lineage>
        <taxon>Bacteria</taxon>
        <taxon>Pseudomonadati</taxon>
        <taxon>Aquificota</taxon>
        <taxon>Aquificia</taxon>
        <taxon>Aquificales</taxon>
        <taxon>Aquificaceae</taxon>
        <taxon>Hydrogenobacter</taxon>
    </lineage>
</organism>
<dbReference type="RefSeq" id="WP_012963094.1">
    <property type="nucleotide sequence ID" value="NC_013799.1"/>
</dbReference>
<evidence type="ECO:0000259" key="9">
    <source>
        <dbReference type="Pfam" id="PF01747"/>
    </source>
</evidence>
<comment type="similarity">
    <text evidence="6 8">Belongs to the sulfate adenylyltransferase family.</text>
</comment>
<dbReference type="PANTHER" id="PTHR43509:SF1">
    <property type="entry name" value="SULFATE ADENYLYLTRANSFERASE"/>
    <property type="match status" value="1"/>
</dbReference>
<dbReference type="GO" id="GO:0070814">
    <property type="term" value="P:hydrogen sulfide biosynthetic process"/>
    <property type="evidence" value="ECO:0007669"/>
    <property type="project" value="UniProtKB-UniRule"/>
</dbReference>
<keyword evidence="5 8" id="KW-0067">ATP-binding</keyword>
<evidence type="ECO:0000256" key="4">
    <source>
        <dbReference type="ARBA" id="ARBA00022741"/>
    </source>
</evidence>
<dbReference type="HAMAP" id="MF_00066">
    <property type="entry name" value="Sulf_adenylyltr"/>
    <property type="match status" value="1"/>
</dbReference>
<keyword evidence="3 8" id="KW-0548">Nucleotidyltransferase</keyword>
<dbReference type="InterPro" id="IPR025980">
    <property type="entry name" value="ATP-Sase_PUA-like_dom"/>
</dbReference>
<evidence type="ECO:0000313" key="11">
    <source>
        <dbReference type="EMBL" id="BAI68911.1"/>
    </source>
</evidence>